<keyword evidence="2" id="KW-1185">Reference proteome</keyword>
<name>A0ABX9LY02_9LEPT</name>
<reference evidence="1 2" key="2">
    <citation type="journal article" date="2020" name="Int. J. Syst. Evol. Microbiol.">
        <title>Leptospira yasudae sp. nov. and Leptospira stimsonii sp. nov., two new species of the pathogenic group isolated from environmental sources.</title>
        <authorList>
            <person name="Casanovas-Massana A."/>
            <person name="Hamond C."/>
            <person name="Santos L.A."/>
            <person name="de Oliveira D."/>
            <person name="Hacker K.P."/>
            <person name="Balassiano I."/>
            <person name="Costa F."/>
            <person name="Medeiros M.A."/>
            <person name="Reis M.G."/>
            <person name="Ko A.I."/>
            <person name="Wunder E.A."/>
        </authorList>
    </citation>
    <scope>NUCLEOTIDE SEQUENCE [LARGE SCALE GENOMIC DNA]</scope>
    <source>
        <strain evidence="1 2">B21</strain>
    </source>
</reference>
<organism evidence="1 2">
    <name type="scientific">Leptospira yasudae</name>
    <dbReference type="NCBI Taxonomy" id="2202201"/>
    <lineage>
        <taxon>Bacteria</taxon>
        <taxon>Pseudomonadati</taxon>
        <taxon>Spirochaetota</taxon>
        <taxon>Spirochaetia</taxon>
        <taxon>Leptospirales</taxon>
        <taxon>Leptospiraceae</taxon>
        <taxon>Leptospira</taxon>
    </lineage>
</organism>
<accession>A0ABX9LY02</accession>
<evidence type="ECO:0000313" key="1">
    <source>
        <dbReference type="EMBL" id="RHX77737.1"/>
    </source>
</evidence>
<reference evidence="2" key="1">
    <citation type="submission" date="2018-05" db="EMBL/GenBank/DDBJ databases">
        <title>Leptospira yasudae sp. nov. and Leptospira stimsonii sp. nov., two pathogenic species of the genus Leptospira isolated from environmental sources.</title>
        <authorList>
            <person name="Casanovas-Massana A."/>
            <person name="Hamond C."/>
            <person name="Santos L.A."/>
            <person name="Hacker K.P."/>
            <person name="Balassiano I."/>
            <person name="Medeiros M.A."/>
            <person name="Reis M.G."/>
            <person name="Ko A.I."/>
            <person name="Wunder E.A."/>
        </authorList>
    </citation>
    <scope>NUCLEOTIDE SEQUENCE [LARGE SCALE GENOMIC DNA]</scope>
    <source>
        <strain evidence="2">B21</strain>
    </source>
</reference>
<evidence type="ECO:0000313" key="2">
    <source>
        <dbReference type="Proteomes" id="UP000285569"/>
    </source>
</evidence>
<proteinExistence type="predicted"/>
<dbReference type="EMBL" id="QHCR01000012">
    <property type="protein sequence ID" value="RHX77737.1"/>
    <property type="molecule type" value="Genomic_DNA"/>
</dbReference>
<gene>
    <name evidence="1" type="ORF">DLM77_20105</name>
</gene>
<comment type="caution">
    <text evidence="1">The sequence shown here is derived from an EMBL/GenBank/DDBJ whole genome shotgun (WGS) entry which is preliminary data.</text>
</comment>
<sequence>MSIWIFQLYEFSDFRMTISEIQNDYKTANQNVPSHEFPLLHIEFHSLLKKDSIPEKENRALNLVLVRDSPKRKIFSIF</sequence>
<dbReference type="Proteomes" id="UP000285569">
    <property type="component" value="Unassembled WGS sequence"/>
</dbReference>
<protein>
    <submittedName>
        <fullName evidence="1">Uncharacterized protein</fullName>
    </submittedName>
</protein>